<comment type="similarity">
    <text evidence="1">Belongs to the FlgD family.</text>
</comment>
<dbReference type="RefSeq" id="WP_028106022.1">
    <property type="nucleotide sequence ID" value="NZ_LVVL01000001.1"/>
</dbReference>
<dbReference type="Proteomes" id="UP000078447">
    <property type="component" value="Unassembled WGS sequence"/>
</dbReference>
<dbReference type="Pfam" id="PF03963">
    <property type="entry name" value="FlgD"/>
    <property type="match status" value="1"/>
</dbReference>
<dbReference type="InterPro" id="IPR005648">
    <property type="entry name" value="FlgD"/>
</dbReference>
<name>A0ABX2VA34_9BACL</name>
<keyword evidence="2" id="KW-1005">Bacterial flagellum biogenesis</keyword>
<organism evidence="4 5">
    <name type="scientific">Exiguobacterium undae</name>
    <dbReference type="NCBI Taxonomy" id="169177"/>
    <lineage>
        <taxon>Bacteria</taxon>
        <taxon>Bacillati</taxon>
        <taxon>Bacillota</taxon>
        <taxon>Bacilli</taxon>
        <taxon>Bacillales</taxon>
        <taxon>Bacillales Family XII. Incertae Sedis</taxon>
        <taxon>Exiguobacterium</taxon>
    </lineage>
</organism>
<keyword evidence="4" id="KW-0969">Cilium</keyword>
<sequence length="156" mass="17063">MTDSIKNEASSYQLPEKTKVPSSNSMDKDMFMKILIAQLSNQDPTAPMEDKEFISQMAQFSSLEQMQSIGKGIETMMLNQHAGALMTYSNLIGKSVSYESETVTKDASGADTTSTVKETASVLSVKRDGVDIIAELSNGKSVSVYDLTEIKTKEEK</sequence>
<comment type="caution">
    <text evidence="4">The sequence shown here is derived from an EMBL/GenBank/DDBJ whole genome shotgun (WGS) entry which is preliminary data.</text>
</comment>
<reference evidence="4 5" key="1">
    <citation type="submission" date="2016-03" db="EMBL/GenBank/DDBJ databases">
        <authorList>
            <person name="Cho S.-Y."/>
            <person name="Lim S."/>
            <person name="Kim H."/>
            <person name="Soh E.H."/>
            <person name="Moon J.S."/>
        </authorList>
    </citation>
    <scope>NUCLEOTIDE SEQUENCE [LARGE SCALE GENOMIC DNA]</scope>
    <source>
        <strain evidence="4 5">KCTC 3810</strain>
    </source>
</reference>
<keyword evidence="5" id="KW-1185">Reference proteome</keyword>
<dbReference type="EMBL" id="LVVL01000001">
    <property type="protein sequence ID" value="OAN15084.1"/>
    <property type="molecule type" value="Genomic_DNA"/>
</dbReference>
<proteinExistence type="inferred from homology"/>
<evidence type="ECO:0000313" key="5">
    <source>
        <dbReference type="Proteomes" id="UP000078447"/>
    </source>
</evidence>
<keyword evidence="4" id="KW-0282">Flagellum</keyword>
<protein>
    <submittedName>
        <fullName evidence="4">Flagellar hook capping protein</fullName>
    </submittedName>
</protein>
<evidence type="ECO:0000256" key="3">
    <source>
        <dbReference type="SAM" id="MobiDB-lite"/>
    </source>
</evidence>
<evidence type="ECO:0000256" key="1">
    <source>
        <dbReference type="ARBA" id="ARBA00010577"/>
    </source>
</evidence>
<feature type="region of interest" description="Disordered" evidence="3">
    <location>
        <begin position="1"/>
        <end position="23"/>
    </location>
</feature>
<evidence type="ECO:0000313" key="4">
    <source>
        <dbReference type="EMBL" id="OAN15084.1"/>
    </source>
</evidence>
<keyword evidence="4" id="KW-0966">Cell projection</keyword>
<accession>A0ABX2VA34</accession>
<feature type="compositionally biased region" description="Polar residues" evidence="3">
    <location>
        <begin position="1"/>
        <end position="13"/>
    </location>
</feature>
<evidence type="ECO:0000256" key="2">
    <source>
        <dbReference type="ARBA" id="ARBA00022795"/>
    </source>
</evidence>
<gene>
    <name evidence="4" type="ORF">A3783_03835</name>
</gene>